<reference evidence="1 2" key="1">
    <citation type="journal article" date="2022" name="Plant J.">
        <title>Chromosome-level genome of Camellia lanceoleosa provides a valuable resource for understanding genome evolution and self-incompatibility.</title>
        <authorList>
            <person name="Gong W."/>
            <person name="Xiao S."/>
            <person name="Wang L."/>
            <person name="Liao Z."/>
            <person name="Chang Y."/>
            <person name="Mo W."/>
            <person name="Hu G."/>
            <person name="Li W."/>
            <person name="Zhao G."/>
            <person name="Zhu H."/>
            <person name="Hu X."/>
            <person name="Ji K."/>
            <person name="Xiang X."/>
            <person name="Song Q."/>
            <person name="Yuan D."/>
            <person name="Jin S."/>
            <person name="Zhang L."/>
        </authorList>
    </citation>
    <scope>NUCLEOTIDE SEQUENCE [LARGE SCALE GENOMIC DNA]</scope>
    <source>
        <strain evidence="1">SQ_2022a</strain>
    </source>
</reference>
<evidence type="ECO:0000313" key="2">
    <source>
        <dbReference type="Proteomes" id="UP001060215"/>
    </source>
</evidence>
<dbReference type="EMBL" id="CM045761">
    <property type="protein sequence ID" value="KAI8013658.1"/>
    <property type="molecule type" value="Genomic_DNA"/>
</dbReference>
<proteinExistence type="predicted"/>
<comment type="caution">
    <text evidence="1">The sequence shown here is derived from an EMBL/GenBank/DDBJ whole genome shotgun (WGS) entry which is preliminary data.</text>
</comment>
<gene>
    <name evidence="1" type="ORF">LOK49_LG05G01619</name>
</gene>
<sequence length="131" mass="13945">MSSKPNALNSFISDANCQSLIGSLSLSDGGDGVKHSKSPAAHFPPILWIATLGLLSFFLSLSLSRQVGALGDALTSLSWGKYDLLNLSNVLGFSSVQFRDDKALCDELRGRGENFYSLKATLCCGSLTAIR</sequence>
<organism evidence="1 2">
    <name type="scientific">Camellia lanceoleosa</name>
    <dbReference type="NCBI Taxonomy" id="1840588"/>
    <lineage>
        <taxon>Eukaryota</taxon>
        <taxon>Viridiplantae</taxon>
        <taxon>Streptophyta</taxon>
        <taxon>Embryophyta</taxon>
        <taxon>Tracheophyta</taxon>
        <taxon>Spermatophyta</taxon>
        <taxon>Magnoliopsida</taxon>
        <taxon>eudicotyledons</taxon>
        <taxon>Gunneridae</taxon>
        <taxon>Pentapetalae</taxon>
        <taxon>asterids</taxon>
        <taxon>Ericales</taxon>
        <taxon>Theaceae</taxon>
        <taxon>Camellia</taxon>
    </lineage>
</organism>
<keyword evidence="2" id="KW-1185">Reference proteome</keyword>
<dbReference type="Proteomes" id="UP001060215">
    <property type="component" value="Chromosome 4"/>
</dbReference>
<protein>
    <submittedName>
        <fullName evidence="1">Uncharacterized protein</fullName>
    </submittedName>
</protein>
<evidence type="ECO:0000313" key="1">
    <source>
        <dbReference type="EMBL" id="KAI8013658.1"/>
    </source>
</evidence>
<name>A0ACC0HLB7_9ERIC</name>
<accession>A0ACC0HLB7</accession>